<dbReference type="AlphaFoldDB" id="A0A5N5T3H2"/>
<organism evidence="1 2">
    <name type="scientific">Armadillidium nasatum</name>
    <dbReference type="NCBI Taxonomy" id="96803"/>
    <lineage>
        <taxon>Eukaryota</taxon>
        <taxon>Metazoa</taxon>
        <taxon>Ecdysozoa</taxon>
        <taxon>Arthropoda</taxon>
        <taxon>Crustacea</taxon>
        <taxon>Multicrustacea</taxon>
        <taxon>Malacostraca</taxon>
        <taxon>Eumalacostraca</taxon>
        <taxon>Peracarida</taxon>
        <taxon>Isopoda</taxon>
        <taxon>Oniscidea</taxon>
        <taxon>Crinocheta</taxon>
        <taxon>Armadillidiidae</taxon>
        <taxon>Armadillidium</taxon>
    </lineage>
</organism>
<evidence type="ECO:0000313" key="2">
    <source>
        <dbReference type="Proteomes" id="UP000326759"/>
    </source>
</evidence>
<gene>
    <name evidence="1" type="ORF">Anas_13650</name>
</gene>
<proteinExistence type="predicted"/>
<keyword evidence="2" id="KW-1185">Reference proteome</keyword>
<comment type="caution">
    <text evidence="1">The sequence shown here is derived from an EMBL/GenBank/DDBJ whole genome shotgun (WGS) entry which is preliminary data.</text>
</comment>
<protein>
    <submittedName>
        <fullName evidence="1">Uncharacterized protein</fullName>
    </submittedName>
</protein>
<sequence>MGPLDGEKFTLQTSISKERFEVKDEPFDIVEAKDESLGIEEDSMIEELVELSSAVDENQ</sequence>
<feature type="non-terminal residue" evidence="1">
    <location>
        <position position="59"/>
    </location>
</feature>
<dbReference type="Proteomes" id="UP000326759">
    <property type="component" value="Unassembled WGS sequence"/>
</dbReference>
<reference evidence="1 2" key="1">
    <citation type="journal article" date="2019" name="PLoS Biol.">
        <title>Sex chromosomes control vertical transmission of feminizing Wolbachia symbionts in an isopod.</title>
        <authorList>
            <person name="Becking T."/>
            <person name="Chebbi M.A."/>
            <person name="Giraud I."/>
            <person name="Moumen B."/>
            <person name="Laverre T."/>
            <person name="Caubet Y."/>
            <person name="Peccoud J."/>
            <person name="Gilbert C."/>
            <person name="Cordaux R."/>
        </authorList>
    </citation>
    <scope>NUCLEOTIDE SEQUENCE [LARGE SCALE GENOMIC DNA]</scope>
    <source>
        <strain evidence="1">ANa2</strain>
        <tissue evidence="1">Whole body excluding digestive tract and cuticle</tissue>
    </source>
</reference>
<dbReference type="EMBL" id="SEYY01011792">
    <property type="protein sequence ID" value="KAB7501081.1"/>
    <property type="molecule type" value="Genomic_DNA"/>
</dbReference>
<name>A0A5N5T3H2_9CRUS</name>
<evidence type="ECO:0000313" key="1">
    <source>
        <dbReference type="EMBL" id="KAB7501081.1"/>
    </source>
</evidence>
<accession>A0A5N5T3H2</accession>